<reference evidence="1" key="1">
    <citation type="submission" date="2019-11" db="EMBL/GenBank/DDBJ databases">
        <title>Nori genome reveals adaptations in red seaweeds to the harsh intertidal environment.</title>
        <authorList>
            <person name="Wang D."/>
            <person name="Mao Y."/>
        </authorList>
    </citation>
    <scope>NUCLEOTIDE SEQUENCE</scope>
    <source>
        <tissue evidence="1">Gametophyte</tissue>
    </source>
</reference>
<dbReference type="EMBL" id="CM020618">
    <property type="protein sequence ID" value="KAK1860933.1"/>
    <property type="molecule type" value="Genomic_DNA"/>
</dbReference>
<keyword evidence="2" id="KW-1185">Reference proteome</keyword>
<organism evidence="1 2">
    <name type="scientific">Pyropia yezoensis</name>
    <name type="common">Susabi-nori</name>
    <name type="synonym">Porphyra yezoensis</name>
    <dbReference type="NCBI Taxonomy" id="2788"/>
    <lineage>
        <taxon>Eukaryota</taxon>
        <taxon>Rhodophyta</taxon>
        <taxon>Bangiophyceae</taxon>
        <taxon>Bangiales</taxon>
        <taxon>Bangiaceae</taxon>
        <taxon>Pyropia</taxon>
    </lineage>
</organism>
<dbReference type="Proteomes" id="UP000798662">
    <property type="component" value="Chromosome 1"/>
</dbReference>
<name>A0ACC3BSN3_PYRYE</name>
<protein>
    <submittedName>
        <fullName evidence="1">Uncharacterized protein</fullName>
    </submittedName>
</protein>
<gene>
    <name evidence="1" type="ORF">I4F81_003519</name>
</gene>
<comment type="caution">
    <text evidence="1">The sequence shown here is derived from an EMBL/GenBank/DDBJ whole genome shotgun (WGS) entry which is preliminary data.</text>
</comment>
<accession>A0ACC3BSN3</accession>
<proteinExistence type="predicted"/>
<evidence type="ECO:0000313" key="2">
    <source>
        <dbReference type="Proteomes" id="UP000798662"/>
    </source>
</evidence>
<evidence type="ECO:0000313" key="1">
    <source>
        <dbReference type="EMBL" id="KAK1860933.1"/>
    </source>
</evidence>
<sequence>MGSARVRLSVVRRSPPRTACAENSTPATAHGRGVERRRLAPLSLAPCPTESSHRAGSWRCFGPQRGGAPQRAPPHNSGRWRQPPRHRCLYIRRGALPERCPPLAPA</sequence>